<organism evidence="2 3">
    <name type="scientific">Methylobacterium gregans</name>
    <dbReference type="NCBI Taxonomy" id="374424"/>
    <lineage>
        <taxon>Bacteria</taxon>
        <taxon>Pseudomonadati</taxon>
        <taxon>Pseudomonadota</taxon>
        <taxon>Alphaproteobacteria</taxon>
        <taxon>Hyphomicrobiales</taxon>
        <taxon>Methylobacteriaceae</taxon>
        <taxon>Methylobacterium</taxon>
    </lineage>
</organism>
<dbReference type="AlphaFoldDB" id="A0AA37HTN9"/>
<reference evidence="2" key="2">
    <citation type="submission" date="2021-08" db="EMBL/GenBank/DDBJ databases">
        <authorList>
            <person name="Tani A."/>
            <person name="Ola A."/>
            <person name="Ogura Y."/>
            <person name="Katsura K."/>
            <person name="Hayashi T."/>
        </authorList>
    </citation>
    <scope>NUCLEOTIDE SEQUENCE</scope>
    <source>
        <strain evidence="2">NBRC 103626</strain>
    </source>
</reference>
<keyword evidence="1" id="KW-1133">Transmembrane helix</keyword>
<sequence length="406" mass="46687">MPRYNDAWTVKFDECYKFLLKERSNGCILLEIFETFISVRCRMVSNNVKPPKKLECVFIEDRQIFAAIRSDNSCDYQLVISLGLMTSLVMAASAMVDRETCCFDLGRDGNPLDAYPAQDFQLAWSELIKNYRESPFRFVMPDEGWRIVLLHAIVDRTLDIIIYHEVIHYTKGHVDFVSGSSEAAKYAPILESRADDAAIYGSNFRLGMEVRRSNFNQGPCLAGFNGFPFKSASDLSELVAYSNCLTFILISMNDCLDVGVSVEDLEHGEDISIGYRLWRAEQLALSRKWNGIPWSEIIRRIAKSLAAVECSFGNYLNNIRSNDKYYRQYDQKLNQLDKEISFQEKEWAKKYARIRPMPSLSADEEKILNMDATTLEVRTLQGKGFLGMAFLIVIPLLNFFLRRKLR</sequence>
<proteinExistence type="predicted"/>
<reference evidence="2" key="1">
    <citation type="journal article" date="2016" name="Front. Microbiol.">
        <title>Genome Sequence of the Piezophilic, Mesophilic Sulfate-Reducing Bacterium Desulfovibrio indicus J2T.</title>
        <authorList>
            <person name="Cao J."/>
            <person name="Maignien L."/>
            <person name="Shao Z."/>
            <person name="Alain K."/>
            <person name="Jebbar M."/>
        </authorList>
    </citation>
    <scope>NUCLEOTIDE SEQUENCE</scope>
    <source>
        <strain evidence="2">NBRC 103626</strain>
    </source>
</reference>
<comment type="caution">
    <text evidence="2">The sequence shown here is derived from an EMBL/GenBank/DDBJ whole genome shotgun (WGS) entry which is preliminary data.</text>
</comment>
<dbReference type="Proteomes" id="UP001055108">
    <property type="component" value="Unassembled WGS sequence"/>
</dbReference>
<protein>
    <submittedName>
        <fullName evidence="2">Uncharacterized protein</fullName>
    </submittedName>
</protein>
<evidence type="ECO:0000256" key="1">
    <source>
        <dbReference type="SAM" id="Phobius"/>
    </source>
</evidence>
<dbReference type="EMBL" id="BPQM01000152">
    <property type="protein sequence ID" value="GJD81655.1"/>
    <property type="molecule type" value="Genomic_DNA"/>
</dbReference>
<keyword evidence="1" id="KW-0812">Transmembrane</keyword>
<evidence type="ECO:0000313" key="3">
    <source>
        <dbReference type="Proteomes" id="UP001055108"/>
    </source>
</evidence>
<keyword evidence="3" id="KW-1185">Reference proteome</keyword>
<gene>
    <name evidence="2" type="ORF">NBEOAGPD_4909</name>
</gene>
<name>A0AA37HTN9_9HYPH</name>
<feature type="transmembrane region" description="Helical" evidence="1">
    <location>
        <begin position="384"/>
        <end position="401"/>
    </location>
</feature>
<evidence type="ECO:0000313" key="2">
    <source>
        <dbReference type="EMBL" id="GJD81655.1"/>
    </source>
</evidence>
<accession>A0AA37HTN9</accession>
<keyword evidence="1" id="KW-0472">Membrane</keyword>